<feature type="transmembrane region" description="Helical" evidence="6">
    <location>
        <begin position="31"/>
        <end position="52"/>
    </location>
</feature>
<dbReference type="Gene3D" id="1.20.950.20">
    <property type="entry name" value="Transmembrane di-heme cytochromes, Chain C"/>
    <property type="match status" value="1"/>
</dbReference>
<dbReference type="InterPro" id="IPR051542">
    <property type="entry name" value="Hydrogenase_cytochrome"/>
</dbReference>
<evidence type="ECO:0000256" key="3">
    <source>
        <dbReference type="ARBA" id="ARBA00022692"/>
    </source>
</evidence>
<dbReference type="RefSeq" id="WP_416205580.1">
    <property type="nucleotide sequence ID" value="NZ_JBBKTX010000007.1"/>
</dbReference>
<keyword evidence="9" id="KW-1185">Reference proteome</keyword>
<evidence type="ECO:0000259" key="7">
    <source>
        <dbReference type="Pfam" id="PF01292"/>
    </source>
</evidence>
<comment type="caution">
    <text evidence="8">The sequence shown here is derived from an EMBL/GenBank/DDBJ whole genome shotgun (WGS) entry which is preliminary data.</text>
</comment>
<dbReference type="PANTHER" id="PTHR30485:SF2">
    <property type="entry name" value="BLL0597 PROTEIN"/>
    <property type="match status" value="1"/>
</dbReference>
<dbReference type="Proteomes" id="UP001620597">
    <property type="component" value="Unassembled WGS sequence"/>
</dbReference>
<evidence type="ECO:0000313" key="9">
    <source>
        <dbReference type="Proteomes" id="UP001620597"/>
    </source>
</evidence>
<protein>
    <submittedName>
        <fullName evidence="8">Cytochrome b/b6 domain-containing protein</fullName>
    </submittedName>
</protein>
<evidence type="ECO:0000256" key="2">
    <source>
        <dbReference type="ARBA" id="ARBA00022475"/>
    </source>
</evidence>
<evidence type="ECO:0000256" key="5">
    <source>
        <dbReference type="ARBA" id="ARBA00023136"/>
    </source>
</evidence>
<dbReference type="SUPFAM" id="SSF81342">
    <property type="entry name" value="Transmembrane di-heme cytochromes"/>
    <property type="match status" value="1"/>
</dbReference>
<reference evidence="8 9" key="1">
    <citation type="submission" date="2024-03" db="EMBL/GenBank/DDBJ databases">
        <title>High-quality draft genome sequence of Oceanobacter sp. wDCs-4.</title>
        <authorList>
            <person name="Dong C."/>
        </authorList>
    </citation>
    <scope>NUCLEOTIDE SEQUENCE [LARGE SCALE GENOMIC DNA]</scope>
    <source>
        <strain evidence="9">wDCs-4</strain>
    </source>
</reference>
<evidence type="ECO:0000313" key="8">
    <source>
        <dbReference type="EMBL" id="MFK4752283.1"/>
    </source>
</evidence>
<comment type="subcellular location">
    <subcellularLocation>
        <location evidence="1">Cell membrane</location>
        <topology evidence="1">Multi-pass membrane protein</topology>
    </subcellularLocation>
</comment>
<keyword evidence="3 6" id="KW-0812">Transmembrane</keyword>
<organism evidence="8 9">
    <name type="scientific">Oceanobacter antarcticus</name>
    <dbReference type="NCBI Taxonomy" id="3133425"/>
    <lineage>
        <taxon>Bacteria</taxon>
        <taxon>Pseudomonadati</taxon>
        <taxon>Pseudomonadota</taxon>
        <taxon>Gammaproteobacteria</taxon>
        <taxon>Oceanospirillales</taxon>
        <taxon>Oceanospirillaceae</taxon>
        <taxon>Oceanobacter</taxon>
    </lineage>
</organism>
<dbReference type="EMBL" id="JBBKTX010000007">
    <property type="protein sequence ID" value="MFK4752283.1"/>
    <property type="molecule type" value="Genomic_DNA"/>
</dbReference>
<proteinExistence type="predicted"/>
<evidence type="ECO:0000256" key="4">
    <source>
        <dbReference type="ARBA" id="ARBA00022989"/>
    </source>
</evidence>
<dbReference type="PANTHER" id="PTHR30485">
    <property type="entry name" value="NI/FE-HYDROGENASE 1 B-TYPE CYTOCHROME SUBUNIT"/>
    <property type="match status" value="1"/>
</dbReference>
<name>A0ABW8NH46_9GAMM</name>
<keyword evidence="4 6" id="KW-1133">Transmembrane helix</keyword>
<sequence>MIWDRFIRLFHWSVAVLFLANFWWLDDGDDAHEWAGYTLLALLLARLVWGFVGPTNARFSDFLPTPARLRDNWQRFGEYQRQHRHNSRHSPVAGLMVLLLLLMLTVTGVSGWMQELDAFWGEDWVQNLHRWSANSVMAMVVIHVVAVLLIQWRYRVPLLQGMLPGIKDNRPQR</sequence>
<feature type="transmembrane region" description="Helical" evidence="6">
    <location>
        <begin position="7"/>
        <end position="25"/>
    </location>
</feature>
<evidence type="ECO:0000256" key="6">
    <source>
        <dbReference type="SAM" id="Phobius"/>
    </source>
</evidence>
<feature type="transmembrane region" description="Helical" evidence="6">
    <location>
        <begin position="92"/>
        <end position="113"/>
    </location>
</feature>
<dbReference type="InterPro" id="IPR016174">
    <property type="entry name" value="Di-haem_cyt_TM"/>
</dbReference>
<gene>
    <name evidence="8" type="ORF">WG929_07665</name>
</gene>
<feature type="transmembrane region" description="Helical" evidence="6">
    <location>
        <begin position="133"/>
        <end position="152"/>
    </location>
</feature>
<dbReference type="InterPro" id="IPR011577">
    <property type="entry name" value="Cyt_b561_bac/Ni-Hgenase"/>
</dbReference>
<evidence type="ECO:0000256" key="1">
    <source>
        <dbReference type="ARBA" id="ARBA00004651"/>
    </source>
</evidence>
<keyword evidence="2" id="KW-1003">Cell membrane</keyword>
<dbReference type="Pfam" id="PF01292">
    <property type="entry name" value="Ni_hydr_CYTB"/>
    <property type="match status" value="1"/>
</dbReference>
<accession>A0ABW8NH46</accession>
<keyword evidence="5 6" id="KW-0472">Membrane</keyword>
<feature type="domain" description="Cytochrome b561 bacterial/Ni-hydrogenase" evidence="7">
    <location>
        <begin position="3"/>
        <end position="165"/>
    </location>
</feature>